<evidence type="ECO:0000256" key="1">
    <source>
        <dbReference type="PROSITE-ProRule" id="PRU00023"/>
    </source>
</evidence>
<dbReference type="Pfam" id="PF12796">
    <property type="entry name" value="Ank_2"/>
    <property type="match status" value="2"/>
</dbReference>
<gene>
    <name evidence="2" type="ORF">HPBE_LOCUS12936</name>
</gene>
<dbReference type="AlphaFoldDB" id="A0A3P8DD69"/>
<name>A0A3P8DD69_HELPZ</name>
<keyword evidence="1" id="KW-0040">ANK repeat</keyword>
<sequence>MREPSSKAATVSTEEPDHQCSDVNVAARLGHPHCLSRMSTEQLLKRDELGETAMHRAVREREYESAKLLLEKASVLRELTSNVGETPAHLAVAFGEERLVHLLLSGRLKHTKKAALTRDCNGTSLLTASVTHGNNTIALWLLKNFGKELASLPNNYGITPLHVAASQGCTPCAYAVQGGSLRTVEFLLETARAEIGCVSAKGQSLLHIASLCGHEDIVRWILKRSDNHVILWTTVDNSNAVHCAAYCGSVPVLRQLLQPWSRRKIKSVLALKDGRGNTPLHLATMNEHLDAVVFLVSIYIDAKLSKAKYKSE</sequence>
<reference evidence="2 3" key="1">
    <citation type="submission" date="2018-11" db="EMBL/GenBank/DDBJ databases">
        <authorList>
            <consortium name="Pathogen Informatics"/>
        </authorList>
    </citation>
    <scope>NUCLEOTIDE SEQUENCE [LARGE SCALE GENOMIC DNA]</scope>
</reference>
<dbReference type="WBParaSite" id="HPBE_0001293501-mRNA-1">
    <property type="protein sequence ID" value="HPBE_0001293501-mRNA-1"/>
    <property type="gene ID" value="HPBE_0001293501"/>
</dbReference>
<reference evidence="4" key="2">
    <citation type="submission" date="2019-09" db="UniProtKB">
        <authorList>
            <consortium name="WormBaseParasite"/>
        </authorList>
    </citation>
    <scope>IDENTIFICATION</scope>
</reference>
<dbReference type="Gene3D" id="1.25.40.20">
    <property type="entry name" value="Ankyrin repeat-containing domain"/>
    <property type="match status" value="3"/>
</dbReference>
<dbReference type="InterPro" id="IPR002110">
    <property type="entry name" value="Ankyrin_rpt"/>
</dbReference>
<dbReference type="OrthoDB" id="10261302at2759"/>
<proteinExistence type="predicted"/>
<dbReference type="PROSITE" id="PS50088">
    <property type="entry name" value="ANK_REPEAT"/>
    <property type="match status" value="1"/>
</dbReference>
<keyword evidence="3" id="KW-1185">Reference proteome</keyword>
<evidence type="ECO:0000313" key="2">
    <source>
        <dbReference type="EMBL" id="VDO94215.1"/>
    </source>
</evidence>
<dbReference type="PANTHER" id="PTHR24121:SF32">
    <property type="entry name" value="DEATH DOMAIN-CONTAINING PROTEIN"/>
    <property type="match status" value="1"/>
</dbReference>
<feature type="repeat" description="ANK" evidence="1">
    <location>
        <begin position="275"/>
        <end position="307"/>
    </location>
</feature>
<evidence type="ECO:0000313" key="4">
    <source>
        <dbReference type="WBParaSite" id="HPBE_0001293501-mRNA-1"/>
    </source>
</evidence>
<dbReference type="PANTHER" id="PTHR24121">
    <property type="entry name" value="NO MECHANORECEPTOR POTENTIAL C, ISOFORM D-RELATED"/>
    <property type="match status" value="1"/>
</dbReference>
<evidence type="ECO:0000313" key="3">
    <source>
        <dbReference type="Proteomes" id="UP000050761"/>
    </source>
</evidence>
<dbReference type="Proteomes" id="UP000050761">
    <property type="component" value="Unassembled WGS sequence"/>
</dbReference>
<dbReference type="SUPFAM" id="SSF48403">
    <property type="entry name" value="Ankyrin repeat"/>
    <property type="match status" value="1"/>
</dbReference>
<dbReference type="InterPro" id="IPR036770">
    <property type="entry name" value="Ankyrin_rpt-contain_sf"/>
</dbReference>
<dbReference type="SMART" id="SM00248">
    <property type="entry name" value="ANK"/>
    <property type="match status" value="7"/>
</dbReference>
<dbReference type="PROSITE" id="PS50297">
    <property type="entry name" value="ANK_REP_REGION"/>
    <property type="match status" value="1"/>
</dbReference>
<dbReference type="EMBL" id="UZAH01027697">
    <property type="protein sequence ID" value="VDO94215.1"/>
    <property type="molecule type" value="Genomic_DNA"/>
</dbReference>
<organism evidence="2">
    <name type="scientific">Heligmosomoides polygyrus</name>
    <name type="common">Parasitic roundworm</name>
    <dbReference type="NCBI Taxonomy" id="6339"/>
    <lineage>
        <taxon>Eukaryota</taxon>
        <taxon>Metazoa</taxon>
        <taxon>Ecdysozoa</taxon>
        <taxon>Nematoda</taxon>
        <taxon>Chromadorea</taxon>
        <taxon>Rhabditida</taxon>
        <taxon>Rhabditina</taxon>
        <taxon>Rhabditomorpha</taxon>
        <taxon>Strongyloidea</taxon>
        <taxon>Heligmosomidae</taxon>
        <taxon>Heligmosomoides</taxon>
    </lineage>
</organism>
<accession>A0A3P8DD69</accession>
<protein>
    <submittedName>
        <fullName evidence="4">ANK_REP_REGION domain-containing protein</fullName>
    </submittedName>
</protein>
<dbReference type="Pfam" id="PF13637">
    <property type="entry name" value="Ank_4"/>
    <property type="match status" value="1"/>
</dbReference>